<evidence type="ECO:0000313" key="1">
    <source>
        <dbReference type="EMBL" id="THF78635.1"/>
    </source>
</evidence>
<dbReference type="InterPro" id="IPR021214">
    <property type="entry name" value="DUF2568"/>
</dbReference>
<gene>
    <name evidence="1" type="ORF">E6W99_15840</name>
</gene>
<accession>A0A4S4BU66</accession>
<reference evidence="1 2" key="1">
    <citation type="submission" date="2019-04" db="EMBL/GenBank/DDBJ databases">
        <title>Bacillus sediminilitoris sp. nov., isolated from a tidal flat sediment on the East China Sea.</title>
        <authorList>
            <person name="Wei Y."/>
            <person name="Mao H."/>
            <person name="Fang J."/>
        </authorList>
    </citation>
    <scope>NUCLEOTIDE SEQUENCE [LARGE SCALE GENOMIC DNA]</scope>
    <source>
        <strain evidence="1 2">DSL-17</strain>
    </source>
</reference>
<comment type="caution">
    <text evidence="1">The sequence shown here is derived from an EMBL/GenBank/DDBJ whole genome shotgun (WGS) entry which is preliminary data.</text>
</comment>
<keyword evidence="2" id="KW-1185">Reference proteome</keyword>
<protein>
    <submittedName>
        <fullName evidence="1">DUF2568 domain-containing protein</fullName>
    </submittedName>
</protein>
<proteinExistence type="predicted"/>
<dbReference type="EMBL" id="SSNT01000011">
    <property type="protein sequence ID" value="THF78635.1"/>
    <property type="molecule type" value="Genomic_DNA"/>
</dbReference>
<evidence type="ECO:0000313" key="2">
    <source>
        <dbReference type="Proteomes" id="UP000310334"/>
    </source>
</evidence>
<sequence>MFIVQSINLAVRFLLELCALTALGYWGFKTGHGTFLKIGLGIGTPLVAAFIWGMFVSPKATYKLGAPVELFIEVLVLGGAGLALYFSGKSSLAFTFIIVVFINKILMVVWGQ</sequence>
<dbReference type="OrthoDB" id="4557830at2"/>
<dbReference type="AlphaFoldDB" id="A0A4S4BU66"/>
<dbReference type="Proteomes" id="UP000310334">
    <property type="component" value="Unassembled WGS sequence"/>
</dbReference>
<name>A0A4S4BU66_9BACI</name>
<dbReference type="Pfam" id="PF10823">
    <property type="entry name" value="DUF2568"/>
    <property type="match status" value="1"/>
</dbReference>
<dbReference type="RefSeq" id="WP_136355551.1">
    <property type="nucleotide sequence ID" value="NZ_CP046266.1"/>
</dbReference>
<organism evidence="1 2">
    <name type="scientific">Metabacillus sediminilitoris</name>
    <dbReference type="NCBI Taxonomy" id="2567941"/>
    <lineage>
        <taxon>Bacteria</taxon>
        <taxon>Bacillati</taxon>
        <taxon>Bacillota</taxon>
        <taxon>Bacilli</taxon>
        <taxon>Bacillales</taxon>
        <taxon>Bacillaceae</taxon>
        <taxon>Metabacillus</taxon>
    </lineage>
</organism>